<protein>
    <submittedName>
        <fullName evidence="1">19268_t:CDS:1</fullName>
    </submittedName>
</protein>
<proteinExistence type="predicted"/>
<dbReference type="EMBL" id="CAJVQC010176301">
    <property type="protein sequence ID" value="CAG8851452.1"/>
    <property type="molecule type" value="Genomic_DNA"/>
</dbReference>
<gene>
    <name evidence="1" type="ORF">RPERSI_LOCUS36571</name>
</gene>
<accession>A0ACA9SZP4</accession>
<organism evidence="1 2">
    <name type="scientific">Racocetra persica</name>
    <dbReference type="NCBI Taxonomy" id="160502"/>
    <lineage>
        <taxon>Eukaryota</taxon>
        <taxon>Fungi</taxon>
        <taxon>Fungi incertae sedis</taxon>
        <taxon>Mucoromycota</taxon>
        <taxon>Glomeromycotina</taxon>
        <taxon>Glomeromycetes</taxon>
        <taxon>Diversisporales</taxon>
        <taxon>Gigasporaceae</taxon>
        <taxon>Racocetra</taxon>
    </lineage>
</organism>
<dbReference type="Proteomes" id="UP000789920">
    <property type="component" value="Unassembled WGS sequence"/>
</dbReference>
<sequence>ELHTAIKEAPNNKATGSQNISNKMLRHLDTTALSLLLNIFN</sequence>
<reference evidence="1" key="1">
    <citation type="submission" date="2021-06" db="EMBL/GenBank/DDBJ databases">
        <authorList>
            <person name="Kallberg Y."/>
            <person name="Tangrot J."/>
            <person name="Rosling A."/>
        </authorList>
    </citation>
    <scope>NUCLEOTIDE SEQUENCE</scope>
    <source>
        <strain evidence="1">MA461A</strain>
    </source>
</reference>
<evidence type="ECO:0000313" key="2">
    <source>
        <dbReference type="Proteomes" id="UP000789920"/>
    </source>
</evidence>
<evidence type="ECO:0000313" key="1">
    <source>
        <dbReference type="EMBL" id="CAG8851452.1"/>
    </source>
</evidence>
<keyword evidence="2" id="KW-1185">Reference proteome</keyword>
<name>A0ACA9SZP4_9GLOM</name>
<feature type="non-terminal residue" evidence="1">
    <location>
        <position position="1"/>
    </location>
</feature>
<comment type="caution">
    <text evidence="1">The sequence shown here is derived from an EMBL/GenBank/DDBJ whole genome shotgun (WGS) entry which is preliminary data.</text>
</comment>
<feature type="non-terminal residue" evidence="1">
    <location>
        <position position="41"/>
    </location>
</feature>